<reference evidence="3" key="1">
    <citation type="submission" date="2022-01" db="UniProtKB">
        <authorList>
            <consortium name="EnsemblMetazoa"/>
        </authorList>
    </citation>
    <scope>IDENTIFICATION</scope>
</reference>
<feature type="domain" description="DUF4795" evidence="2">
    <location>
        <begin position="516"/>
        <end position="721"/>
    </location>
</feature>
<feature type="compositionally biased region" description="Polar residues" evidence="1">
    <location>
        <begin position="282"/>
        <end position="313"/>
    </location>
</feature>
<organism evidence="3 4">
    <name type="scientific">Cimex lectularius</name>
    <name type="common">Bed bug</name>
    <name type="synonym">Acanthia lectularia</name>
    <dbReference type="NCBI Taxonomy" id="79782"/>
    <lineage>
        <taxon>Eukaryota</taxon>
        <taxon>Metazoa</taxon>
        <taxon>Ecdysozoa</taxon>
        <taxon>Arthropoda</taxon>
        <taxon>Hexapoda</taxon>
        <taxon>Insecta</taxon>
        <taxon>Pterygota</taxon>
        <taxon>Neoptera</taxon>
        <taxon>Paraneoptera</taxon>
        <taxon>Hemiptera</taxon>
        <taxon>Heteroptera</taxon>
        <taxon>Panheteroptera</taxon>
        <taxon>Cimicomorpha</taxon>
        <taxon>Cimicidae</taxon>
        <taxon>Cimex</taxon>
    </lineage>
</organism>
<feature type="region of interest" description="Disordered" evidence="1">
    <location>
        <begin position="83"/>
        <end position="109"/>
    </location>
</feature>
<evidence type="ECO:0000259" key="2">
    <source>
        <dbReference type="Pfam" id="PF16043"/>
    </source>
</evidence>
<evidence type="ECO:0000313" key="3">
    <source>
        <dbReference type="EnsemblMetazoa" id="XP_014241007.1"/>
    </source>
</evidence>
<dbReference type="Pfam" id="PF16043">
    <property type="entry name" value="DUF4795"/>
    <property type="match status" value="1"/>
</dbReference>
<accession>A0A8I6RAQ4</accession>
<proteinExistence type="predicted"/>
<evidence type="ECO:0000313" key="4">
    <source>
        <dbReference type="Proteomes" id="UP000494040"/>
    </source>
</evidence>
<dbReference type="RefSeq" id="XP_014241007.1">
    <property type="nucleotide sequence ID" value="XM_014385521.1"/>
</dbReference>
<dbReference type="KEGG" id="clec:106661833"/>
<dbReference type="EnsemblMetazoa" id="XM_014385521.1">
    <property type="protein sequence ID" value="XP_014241007.1"/>
    <property type="gene ID" value="LOC106661833"/>
</dbReference>
<protein>
    <recommendedName>
        <fullName evidence="2">DUF4795 domain-containing protein</fullName>
    </recommendedName>
</protein>
<dbReference type="Proteomes" id="UP000494040">
    <property type="component" value="Unassembled WGS sequence"/>
</dbReference>
<dbReference type="PANTHER" id="PTHR47080">
    <property type="entry name" value="CHROMOSOME 16 OPEN READING FRAME 96"/>
    <property type="match status" value="1"/>
</dbReference>
<dbReference type="AlphaFoldDB" id="A0A8I6RAQ4"/>
<dbReference type="OMA" id="KQELIWQ"/>
<dbReference type="GeneID" id="106661833"/>
<dbReference type="PANTHER" id="PTHR47080:SF1">
    <property type="entry name" value="CHROMOSOME 16 OPEN READING FRAME 96"/>
    <property type="match status" value="1"/>
</dbReference>
<feature type="region of interest" description="Disordered" evidence="1">
    <location>
        <begin position="278"/>
        <end position="313"/>
    </location>
</feature>
<dbReference type="InterPro" id="IPR032013">
    <property type="entry name" value="DUF4795"/>
</dbReference>
<keyword evidence="4" id="KW-1185">Reference proteome</keyword>
<name>A0A8I6RAQ4_CIMLE</name>
<sequence length="801" mass="89545">MSAAVINLSDLVDLAVGSKNQDEINFKVLQTALQAIIQHLNIQDTKIEFRGADSSNIQNILKSVRDENLTKIPVNIVPEVAESQKDAPLDDQSVLTTDSSGRKKKHTESVEDVVVVESGKVQEPSKKRLITPSFLARLEAKVKALQGQIEALGAQVLPSDDALLQTTRSQQEAKPISDLWQSLNITKRMSGAEEGIDKLASLLETVAKEYADLKIVIDRLEDELGQDMVETMKQIKLAANYAKQIRPREEIYQSKLSKKPPKQEPKPLFRMQLLDKEKETADTQTKTLGQESSYTATNEQMSNRSKQTDDQSVLTVNPPEFKETVDASAGPNKLDPINAELTEQPSEMPKVSPPRDSIRSSIKDSLKESFKKASLESQTLFDVIPPIPRGEPVEREKVNILLAQHEYMKQNVEYLTAQVNALADFTETQLPDLIRSTKKSKHRKEDGSSGAKYVRDQAVDQKIHDLEGRLAKHSSKLKRQDVMITEKTMDYDKRLSSISQTVSSMFDTINSSQNDDTQNSNIIEDLISKVQNIEDAVVEVGCTTQDLQEDKDQKTALLQKIANDLELVKTGKADRYEIEDILAEKADCYAVLEKVSQSVFDIACNDLAKGIDEALNRVSAQESLLAATMLEMQNAMDNKIDRGELDPLKDEISERIEQINKKVEKLSAMKEGRVAAGAKKKYMTNVNCISCDRNVSMKIENDVPCIPAMADLPAMHSIAPYISYELDHLRKLKAKQPGPGTLLEFNDLARRYNIRNLDSYENLVDVPHLQTRYCGGSHTKLGPQQRVTHVGHFNIVKGVDK</sequence>
<evidence type="ECO:0000256" key="1">
    <source>
        <dbReference type="SAM" id="MobiDB-lite"/>
    </source>
</evidence>
<dbReference type="OrthoDB" id="6626535at2759"/>